<dbReference type="EMBL" id="LGUA01002190">
    <property type="protein sequence ID" value="OAX77674.1"/>
    <property type="molecule type" value="Genomic_DNA"/>
</dbReference>
<dbReference type="OrthoDB" id="2507344at2759"/>
<comment type="caution">
    <text evidence="3">The sequence shown here is derived from an EMBL/GenBank/DDBJ whole genome shotgun (WGS) entry which is preliminary data.</text>
</comment>
<feature type="domain" description="Helicase C-terminal" evidence="2">
    <location>
        <begin position="125"/>
        <end position="246"/>
    </location>
</feature>
<evidence type="ECO:0000313" key="4">
    <source>
        <dbReference type="Proteomes" id="UP000091918"/>
    </source>
</evidence>
<dbReference type="AlphaFoldDB" id="A0A1B7NLI7"/>
<evidence type="ECO:0000256" key="1">
    <source>
        <dbReference type="SAM" id="MobiDB-lite"/>
    </source>
</evidence>
<feature type="region of interest" description="Disordered" evidence="1">
    <location>
        <begin position="76"/>
        <end position="109"/>
    </location>
</feature>
<dbReference type="Gene3D" id="3.40.50.300">
    <property type="entry name" value="P-loop containing nucleotide triphosphate hydrolases"/>
    <property type="match status" value="1"/>
</dbReference>
<reference evidence="3 4" key="1">
    <citation type="submission" date="2015-07" db="EMBL/GenBank/DDBJ databases">
        <title>Emmonsia species relationships and genome sequence.</title>
        <authorList>
            <person name="Cuomo C.A."/>
            <person name="Schwartz I.S."/>
            <person name="Kenyon C."/>
            <person name="de Hoog G.S."/>
            <person name="Govender N.P."/>
            <person name="Botha A."/>
            <person name="Moreno L."/>
            <person name="de Vries M."/>
            <person name="Munoz J.F."/>
            <person name="Stielow J.B."/>
        </authorList>
    </citation>
    <scope>NUCLEOTIDE SEQUENCE [LARGE SCALE GENOMIC DNA]</scope>
    <source>
        <strain evidence="3 4">CBS 136260</strain>
    </source>
</reference>
<gene>
    <name evidence="3" type="ORF">ACJ72_08024</name>
</gene>
<name>A0A1B7NLI7_9EURO</name>
<accession>A0A1B7NLI7</accession>
<dbReference type="SMART" id="SM00490">
    <property type="entry name" value="HELICc"/>
    <property type="match status" value="1"/>
</dbReference>
<dbReference type="InterPro" id="IPR001650">
    <property type="entry name" value="Helicase_C-like"/>
</dbReference>
<proteinExistence type="predicted"/>
<feature type="compositionally biased region" description="Gly residues" evidence="1">
    <location>
        <begin position="95"/>
        <end position="105"/>
    </location>
</feature>
<dbReference type="Pfam" id="PF00271">
    <property type="entry name" value="Helicase_C"/>
    <property type="match status" value="1"/>
</dbReference>
<protein>
    <recommendedName>
        <fullName evidence="2">Helicase C-terminal domain-containing protein</fullName>
    </recommendedName>
</protein>
<evidence type="ECO:0000313" key="3">
    <source>
        <dbReference type="EMBL" id="OAX77674.1"/>
    </source>
</evidence>
<dbReference type="InterPro" id="IPR027417">
    <property type="entry name" value="P-loop_NTPase"/>
</dbReference>
<sequence length="246" mass="26997">MCCQSVGLQFREFSDNLIGEYSLIFVTSETAVKNKQWCESLVRIKWLGELQVQHVLLSGTLPKSLQQGTLLTLGISNENHNNNNNDDNNNDDDGNGNGNGNGNGKNKGKTHQKIEVICGSSVLTHIKYFIYNVKTQQDVIKCLLGLVGEVPDGIIIIFTLSLAETDCLAAKFNWLKYHSKLNSADKKHVLQQLQQGHSCVIVAITSLGNGIDACNVVLIVHWCSSFSILDLAQQAARAGCHNEENS</sequence>
<keyword evidence="4" id="KW-1185">Reference proteome</keyword>
<organism evidence="3 4">
    <name type="scientific">Emergomyces africanus</name>
    <dbReference type="NCBI Taxonomy" id="1955775"/>
    <lineage>
        <taxon>Eukaryota</taxon>
        <taxon>Fungi</taxon>
        <taxon>Dikarya</taxon>
        <taxon>Ascomycota</taxon>
        <taxon>Pezizomycotina</taxon>
        <taxon>Eurotiomycetes</taxon>
        <taxon>Eurotiomycetidae</taxon>
        <taxon>Onygenales</taxon>
        <taxon>Ajellomycetaceae</taxon>
        <taxon>Emergomyces</taxon>
    </lineage>
</organism>
<dbReference type="Proteomes" id="UP000091918">
    <property type="component" value="Unassembled WGS sequence"/>
</dbReference>
<dbReference type="SUPFAM" id="SSF52540">
    <property type="entry name" value="P-loop containing nucleoside triphosphate hydrolases"/>
    <property type="match status" value="1"/>
</dbReference>
<dbReference type="PROSITE" id="PS51194">
    <property type="entry name" value="HELICASE_CTER"/>
    <property type="match status" value="1"/>
</dbReference>
<evidence type="ECO:0000259" key="2">
    <source>
        <dbReference type="PROSITE" id="PS51194"/>
    </source>
</evidence>